<keyword evidence="1" id="KW-0732">Signal</keyword>
<dbReference type="EMBL" id="CP072801">
    <property type="protein sequence ID" value="QTR46604.1"/>
    <property type="molecule type" value="Genomic_DNA"/>
</dbReference>
<gene>
    <name evidence="2" type="ORF">J9253_01190</name>
</gene>
<sequence>MRMTASFHFLTTGLLAVTLSVTTSLQAAETDKAIEPADNGWKGALELGISNTTGNVETKSANVGLQLNRETLPWRYRVAAKASSMDALGTRVSEDYLLDLQADYVLPNKNYWFGYAGYDSNKFASIDSRYVEIFGYGMNVVDTPKQKLDMELGLGGRQSTFTGTLGDEKGAIGHIGVEYSLQLTDNTKFTENLVVQPGSANTFTMSDTALEVGMSKNTSLKLGYSYTNNSDVFPGIKKTDATTSANIVIGF</sequence>
<dbReference type="Proteomes" id="UP000672039">
    <property type="component" value="Chromosome"/>
</dbReference>
<feature type="signal peptide" evidence="1">
    <location>
        <begin position="1"/>
        <end position="27"/>
    </location>
</feature>
<evidence type="ECO:0000313" key="3">
    <source>
        <dbReference type="Proteomes" id="UP000672039"/>
    </source>
</evidence>
<organism evidence="2 3">
    <name type="scientific">Thiothrix litoralis</name>
    <dbReference type="NCBI Taxonomy" id="2891210"/>
    <lineage>
        <taxon>Bacteria</taxon>
        <taxon>Pseudomonadati</taxon>
        <taxon>Pseudomonadota</taxon>
        <taxon>Gammaproteobacteria</taxon>
        <taxon>Thiotrichales</taxon>
        <taxon>Thiotrichaceae</taxon>
        <taxon>Thiothrix</taxon>
    </lineage>
</organism>
<feature type="chain" id="PRO_5047349054" evidence="1">
    <location>
        <begin position="28"/>
        <end position="251"/>
    </location>
</feature>
<name>A0ABX7WYA4_9GAMM</name>
<dbReference type="Pfam" id="PF04338">
    <property type="entry name" value="DUF481"/>
    <property type="match status" value="1"/>
</dbReference>
<reference evidence="2 3" key="1">
    <citation type="submission" date="2021-04" db="EMBL/GenBank/DDBJ databases">
        <title>Genomics, taxonomy and metabolism of representatives of sulfur bacteria of the genus Thiothrix: Thiothrix fructosivorans QT, Thiothrix unzii A1T and three new species, Thiothrix subterranea sp. nov., Thiothrix litoralis sp. nov. and 'Candidatus Thiothrix anitrata' sp. nov.</title>
        <authorList>
            <person name="Ravin N.V."/>
            <person name="Smolyakov D."/>
            <person name="Rudenko T.S."/>
            <person name="Mardanov A.V."/>
            <person name="Beletsky A.V."/>
            <person name="Markov N.D."/>
            <person name="Fomenkov A.I."/>
            <person name="Roberts R.J."/>
            <person name="Karnachuk O.V."/>
            <person name="Novikov A."/>
            <person name="Grabovich M.Y."/>
        </authorList>
    </citation>
    <scope>NUCLEOTIDE SEQUENCE [LARGE SCALE GENOMIC DNA]</scope>
    <source>
        <strain evidence="2 3">AS</strain>
    </source>
</reference>
<protein>
    <submittedName>
        <fullName evidence="2">DUF481 domain-containing protein</fullName>
    </submittedName>
</protein>
<dbReference type="RefSeq" id="WP_210222936.1">
    <property type="nucleotide sequence ID" value="NZ_CP072801.1"/>
</dbReference>
<proteinExistence type="predicted"/>
<dbReference type="InterPro" id="IPR007433">
    <property type="entry name" value="DUF481"/>
</dbReference>
<evidence type="ECO:0000313" key="2">
    <source>
        <dbReference type="EMBL" id="QTR46604.1"/>
    </source>
</evidence>
<accession>A0ABX7WYA4</accession>
<evidence type="ECO:0000256" key="1">
    <source>
        <dbReference type="SAM" id="SignalP"/>
    </source>
</evidence>
<keyword evidence="3" id="KW-1185">Reference proteome</keyword>